<dbReference type="EMBL" id="SLXQ01000009">
    <property type="protein sequence ID" value="TCP49345.1"/>
    <property type="molecule type" value="Genomic_DNA"/>
</dbReference>
<feature type="transmembrane region" description="Helical" evidence="1">
    <location>
        <begin position="44"/>
        <end position="62"/>
    </location>
</feature>
<evidence type="ECO:0008006" key="4">
    <source>
        <dbReference type="Google" id="ProtNLM"/>
    </source>
</evidence>
<evidence type="ECO:0000256" key="1">
    <source>
        <dbReference type="SAM" id="Phobius"/>
    </source>
</evidence>
<keyword evidence="3" id="KW-1185">Reference proteome</keyword>
<keyword evidence="1" id="KW-1133">Transmembrane helix</keyword>
<dbReference type="OrthoDB" id="3557161at2"/>
<proteinExistence type="predicted"/>
<name>A0A4R2QQP0_9PSEU</name>
<feature type="transmembrane region" description="Helical" evidence="1">
    <location>
        <begin position="20"/>
        <end position="38"/>
    </location>
</feature>
<dbReference type="RefSeq" id="WP_132878636.1">
    <property type="nucleotide sequence ID" value="NZ_SLXQ01000009.1"/>
</dbReference>
<keyword evidence="1" id="KW-0812">Transmembrane</keyword>
<evidence type="ECO:0000313" key="3">
    <source>
        <dbReference type="Proteomes" id="UP000294911"/>
    </source>
</evidence>
<dbReference type="Proteomes" id="UP000294911">
    <property type="component" value="Unassembled WGS sequence"/>
</dbReference>
<sequence length="161" mass="16952">MCDVRYVRSGLPVQRSSRAALYGTMGHGVLFGGLIWLVAGDLRFGLIMAGGLIAFALIALLLRGRLTVDADRLVIAVPPVFRKVIALSEIVDVRLGEINSVAEVGGTGYRRVYGTGGAKRAFVHEAGPSVEVATQSGKTYVISDPNAERLSAVLRAGAGLD</sequence>
<gene>
    <name evidence="2" type="ORF">EV191_109167</name>
</gene>
<reference evidence="2 3" key="1">
    <citation type="submission" date="2019-03" db="EMBL/GenBank/DDBJ databases">
        <title>Genomic Encyclopedia of Type Strains, Phase IV (KMG-IV): sequencing the most valuable type-strain genomes for metagenomic binning, comparative biology and taxonomic classification.</title>
        <authorList>
            <person name="Goeker M."/>
        </authorList>
    </citation>
    <scope>NUCLEOTIDE SEQUENCE [LARGE SCALE GENOMIC DNA]</scope>
    <source>
        <strain evidence="2 3">DSM 45765</strain>
    </source>
</reference>
<comment type="caution">
    <text evidence="2">The sequence shown here is derived from an EMBL/GenBank/DDBJ whole genome shotgun (WGS) entry which is preliminary data.</text>
</comment>
<protein>
    <recommendedName>
        <fullName evidence="4">PH (Pleckstrin Homology) domain-containing protein</fullName>
    </recommendedName>
</protein>
<keyword evidence="1" id="KW-0472">Membrane</keyword>
<evidence type="ECO:0000313" key="2">
    <source>
        <dbReference type="EMBL" id="TCP49345.1"/>
    </source>
</evidence>
<dbReference type="AlphaFoldDB" id="A0A4R2QQP0"/>
<organism evidence="2 3">
    <name type="scientific">Tamaricihabitans halophyticus</name>
    <dbReference type="NCBI Taxonomy" id="1262583"/>
    <lineage>
        <taxon>Bacteria</taxon>
        <taxon>Bacillati</taxon>
        <taxon>Actinomycetota</taxon>
        <taxon>Actinomycetes</taxon>
        <taxon>Pseudonocardiales</taxon>
        <taxon>Pseudonocardiaceae</taxon>
        <taxon>Tamaricihabitans</taxon>
    </lineage>
</organism>
<accession>A0A4R2QQP0</accession>